<protein>
    <submittedName>
        <fullName evidence="3">Tellurium resistance protein TerA</fullName>
    </submittedName>
</protein>
<accession>A0A437P426</accession>
<dbReference type="AlphaFoldDB" id="A0A437P426"/>
<evidence type="ECO:0000313" key="3">
    <source>
        <dbReference type="EMBL" id="RVU16888.1"/>
    </source>
</evidence>
<dbReference type="CDD" id="cd06974">
    <property type="entry name" value="TerD_like"/>
    <property type="match status" value="2"/>
</dbReference>
<dbReference type="PANTHER" id="PTHR32097:SF17">
    <property type="entry name" value="CAMP-BINDING PROTEIN 1-RELATED"/>
    <property type="match status" value="1"/>
</dbReference>
<organism evidence="3 4">
    <name type="scientific">Methylobacterium oryzihabitans</name>
    <dbReference type="NCBI Taxonomy" id="2499852"/>
    <lineage>
        <taxon>Bacteria</taxon>
        <taxon>Pseudomonadati</taxon>
        <taxon>Pseudomonadota</taxon>
        <taxon>Alphaproteobacteria</taxon>
        <taxon>Hyphomicrobiales</taxon>
        <taxon>Methylobacteriaceae</taxon>
        <taxon>Methylobacterium</taxon>
    </lineage>
</organism>
<dbReference type="PIRSF" id="PIRSF037118">
    <property type="entry name" value="Tellurite_resistance_TerA"/>
    <property type="match status" value="1"/>
</dbReference>
<dbReference type="GO" id="GO:0046690">
    <property type="term" value="P:response to tellurium ion"/>
    <property type="evidence" value="ECO:0007669"/>
    <property type="project" value="UniProtKB-KW"/>
</dbReference>
<dbReference type="Pfam" id="PF02342">
    <property type="entry name" value="TerD"/>
    <property type="match status" value="1"/>
</dbReference>
<dbReference type="InterPro" id="IPR051324">
    <property type="entry name" value="Stress/Tellurium_Resist"/>
</dbReference>
<reference evidence="3 4" key="1">
    <citation type="submission" date="2019-01" db="EMBL/GenBank/DDBJ databases">
        <authorList>
            <person name="Chen W.-M."/>
        </authorList>
    </citation>
    <scope>NUCLEOTIDE SEQUENCE [LARGE SCALE GENOMIC DNA]</scope>
    <source>
        <strain evidence="3 4">TER-1</strain>
    </source>
</reference>
<dbReference type="Proteomes" id="UP000286997">
    <property type="component" value="Unassembled WGS sequence"/>
</dbReference>
<dbReference type="EMBL" id="SACP01000014">
    <property type="protein sequence ID" value="RVU16888.1"/>
    <property type="molecule type" value="Genomic_DNA"/>
</dbReference>
<dbReference type="InterPro" id="IPR003325">
    <property type="entry name" value="TerD"/>
</dbReference>
<name>A0A437P426_9HYPH</name>
<keyword evidence="1" id="KW-0778">Tellurium resistance</keyword>
<dbReference type="Gene3D" id="2.60.60.30">
    <property type="entry name" value="sav2460 like domains"/>
    <property type="match status" value="2"/>
</dbReference>
<sequence>MESHVIELTKGGNVAVEAATPRVSIRWRASDPSLSEMDVSAFVLREDGRVSGDADMIFYGQPVGAGGAVCLEQAGRPTGDGGFETTLLVRLTDLPPEVERVAVSGSLSVDPAASLTFGRVEELDVAVLHGDSAACRFRVPVGGASETALILGEFYRRNGAWKFRAIGQGFTGGLAPLARHFGVVIAEDAPSDAAPAPIPLPAPAPPPAPLPAPIRTVPPVSLAKITLSKTQPSIDLTKRADGFGEIRINLNWTRPANRGGLFGRMAKGVDLDVGCLYQLQNGEKGTVQALGNAFGAYDKSPYVALSGDDRTGAAADGEWIRINGRRWSDIRRVLLYAYIYEGAPNWAATDGIATVYVPASSPIEVRLDDGRPLSTCAIALIENTNGTMRISRQIGYFNGQSEMSKAFRWGLTWKAGSKD</sequence>
<dbReference type="InterPro" id="IPR017115">
    <property type="entry name" value="Tellurite_resistance_TerA"/>
</dbReference>
<evidence type="ECO:0000259" key="2">
    <source>
        <dbReference type="Pfam" id="PF02342"/>
    </source>
</evidence>
<evidence type="ECO:0000313" key="4">
    <source>
        <dbReference type="Proteomes" id="UP000286997"/>
    </source>
</evidence>
<keyword evidence="4" id="KW-1185">Reference proteome</keyword>
<feature type="domain" description="TerD" evidence="2">
    <location>
        <begin position="6"/>
        <end position="181"/>
    </location>
</feature>
<gene>
    <name evidence="3" type="ORF">EOE48_15625</name>
</gene>
<evidence type="ECO:0000256" key="1">
    <source>
        <dbReference type="ARBA" id="ARBA00022686"/>
    </source>
</evidence>
<dbReference type="PANTHER" id="PTHR32097">
    <property type="entry name" value="CAMP-BINDING PROTEIN 1-RELATED"/>
    <property type="match status" value="1"/>
</dbReference>
<proteinExistence type="predicted"/>
<comment type="caution">
    <text evidence="3">The sequence shown here is derived from an EMBL/GenBank/DDBJ whole genome shotgun (WGS) entry which is preliminary data.</text>
</comment>